<comment type="cofactor">
    <cofactor evidence="1">
        <name>FAD</name>
        <dbReference type="ChEBI" id="CHEBI:57692"/>
    </cofactor>
</comment>
<dbReference type="InterPro" id="IPR002938">
    <property type="entry name" value="FAD-bd"/>
</dbReference>
<evidence type="ECO:0000259" key="4">
    <source>
        <dbReference type="Pfam" id="PF01494"/>
    </source>
</evidence>
<dbReference type="PRINTS" id="PR00420">
    <property type="entry name" value="RNGMNOXGNASE"/>
</dbReference>
<dbReference type="GO" id="GO:0016709">
    <property type="term" value="F:oxidoreductase activity, acting on paired donors, with incorporation or reduction of molecular oxygen, NAD(P)H as one donor, and incorporation of one atom of oxygen"/>
    <property type="evidence" value="ECO:0007669"/>
    <property type="project" value="UniProtKB-ARBA"/>
</dbReference>
<evidence type="ECO:0000313" key="5">
    <source>
        <dbReference type="EMBL" id="KAB8178303.1"/>
    </source>
</evidence>
<dbReference type="Proteomes" id="UP000313066">
    <property type="component" value="Unassembled WGS sequence"/>
</dbReference>
<dbReference type="Gene3D" id="3.30.70.2450">
    <property type="match status" value="1"/>
</dbReference>
<dbReference type="PANTHER" id="PTHR43004:SF19">
    <property type="entry name" value="BINDING MONOOXYGENASE, PUTATIVE (JCVI)-RELATED"/>
    <property type="match status" value="1"/>
</dbReference>
<dbReference type="SUPFAM" id="SSF51905">
    <property type="entry name" value="FAD/NAD(P)-binding domain"/>
    <property type="match status" value="1"/>
</dbReference>
<organism evidence="5 6">
    <name type="scientific">Microbispora catharanthi</name>
    <dbReference type="NCBI Taxonomy" id="1712871"/>
    <lineage>
        <taxon>Bacteria</taxon>
        <taxon>Bacillati</taxon>
        <taxon>Actinomycetota</taxon>
        <taxon>Actinomycetes</taxon>
        <taxon>Streptosporangiales</taxon>
        <taxon>Streptosporangiaceae</taxon>
        <taxon>Microbispora</taxon>
    </lineage>
</organism>
<proteinExistence type="predicted"/>
<dbReference type="Gene3D" id="3.50.50.60">
    <property type="entry name" value="FAD/NAD(P)-binding domain"/>
    <property type="match status" value="1"/>
</dbReference>
<comment type="caution">
    <text evidence="5">The sequence shown here is derived from an EMBL/GenBank/DDBJ whole genome shotgun (WGS) entry which is preliminary data.</text>
</comment>
<evidence type="ECO:0000313" key="6">
    <source>
        <dbReference type="Proteomes" id="UP000313066"/>
    </source>
</evidence>
<dbReference type="InterPro" id="IPR050641">
    <property type="entry name" value="RIFMO-like"/>
</dbReference>
<gene>
    <name evidence="5" type="ORF">FH610_036645</name>
</gene>
<reference evidence="5 6" key="1">
    <citation type="submission" date="2019-10" db="EMBL/GenBank/DDBJ databases">
        <title>Nonomuraea sp. nov., isolated from Phyllanthus amarus.</title>
        <authorList>
            <person name="Klykleung N."/>
            <person name="Tanasupawat S."/>
        </authorList>
    </citation>
    <scope>NUCLEOTIDE SEQUENCE [LARGE SCALE GENOMIC DNA]</scope>
    <source>
        <strain evidence="5 6">CR1-09</strain>
    </source>
</reference>
<dbReference type="GO" id="GO:0071949">
    <property type="term" value="F:FAD binding"/>
    <property type="evidence" value="ECO:0007669"/>
    <property type="project" value="InterPro"/>
</dbReference>
<protein>
    <submittedName>
        <fullName evidence="5">FAD-dependent oxidoreductase</fullName>
    </submittedName>
</protein>
<keyword evidence="6" id="KW-1185">Reference proteome</keyword>
<dbReference type="Gene3D" id="3.40.30.120">
    <property type="match status" value="1"/>
</dbReference>
<accession>A0A5N6BE51</accession>
<dbReference type="EMBL" id="VDMA02000028">
    <property type="protein sequence ID" value="KAB8178303.1"/>
    <property type="molecule type" value="Genomic_DNA"/>
</dbReference>
<keyword evidence="2" id="KW-0285">Flavoprotein</keyword>
<dbReference type="Pfam" id="PF01494">
    <property type="entry name" value="FAD_binding_3"/>
    <property type="match status" value="1"/>
</dbReference>
<name>A0A5N6BE51_9ACTN</name>
<evidence type="ECO:0000256" key="1">
    <source>
        <dbReference type="ARBA" id="ARBA00001974"/>
    </source>
</evidence>
<dbReference type="AlphaFoldDB" id="A0A5N6BE51"/>
<dbReference type="InterPro" id="IPR036188">
    <property type="entry name" value="FAD/NAD-bd_sf"/>
</dbReference>
<dbReference type="PANTHER" id="PTHR43004">
    <property type="entry name" value="TRK SYSTEM POTASSIUM UPTAKE PROTEIN"/>
    <property type="match status" value="1"/>
</dbReference>
<dbReference type="Pfam" id="PF21274">
    <property type="entry name" value="Rng_hyd_C"/>
    <property type="match status" value="1"/>
</dbReference>
<keyword evidence="3" id="KW-0274">FAD</keyword>
<evidence type="ECO:0000256" key="2">
    <source>
        <dbReference type="ARBA" id="ARBA00022630"/>
    </source>
</evidence>
<sequence length="523" mass="56827">MVCGEAPMTEVLVVGAGPAGLTLAHELARRGVRVRVVDAKQGPAETSRAIATHPRTLEIYEQMGVAGRMVGRGERVQAFTLFQNGRRLTRLEADYDEMPTRFPFTLCIDQVLTEEVLRDAVRAQGVEIEWGVRLEDFEQDEHRVRAALRHDSGASEAVAVDYLVGCDGGHSTVRKKLGLELLGESAETWLIADATIDVDVPRNSIYWVRNRGLTMMMAPMSGERRWRLLDTVNVEHGTDPATVAERFSRELSAGLGRRVRVDEPTWTSVFTFQQRMVPRMRVGRCFVAGDAAHVHSPASGQGMNTGIQEAYNLAWKLAMALRGHAEDRLLDTYAAERVPVGAALLKSTRKATFLVQLKNSVAGWLLPIVFTVVRTVPPVRKKLQREILGGISGLNLTYADSPLTVAGPDRDGGPRPGERITKLPAHVTSGPEWPQMQADLAAARWLLLAGPGSADLADELSAKAGEWLTVRVLRPDSRLGRHLGIAAGGWVLVRPDGYVCAAGAELTAGRLSAALTSVGVAAP</sequence>
<evidence type="ECO:0000256" key="3">
    <source>
        <dbReference type="ARBA" id="ARBA00022827"/>
    </source>
</evidence>
<feature type="domain" description="FAD-binding" evidence="4">
    <location>
        <begin position="9"/>
        <end position="346"/>
    </location>
</feature>